<dbReference type="AlphaFoldDB" id="A0A3B0V696"/>
<keyword evidence="3" id="KW-1003">Cell membrane</keyword>
<dbReference type="FunFam" id="1.10.3860.10:FF:000001">
    <property type="entry name" value="C4-dicarboxylate transport protein"/>
    <property type="match status" value="1"/>
</dbReference>
<protein>
    <submittedName>
        <fullName evidence="9">Proton/glutamate symporter @ Sodium/glutamate symporter</fullName>
    </submittedName>
</protein>
<dbReference type="InterPro" id="IPR036458">
    <property type="entry name" value="Na:dicarbo_symporter_sf"/>
</dbReference>
<feature type="transmembrane region" description="Helical" evidence="8">
    <location>
        <begin position="91"/>
        <end position="112"/>
    </location>
</feature>
<dbReference type="GO" id="GO:0005886">
    <property type="term" value="C:plasma membrane"/>
    <property type="evidence" value="ECO:0007669"/>
    <property type="project" value="UniProtKB-SubCell"/>
</dbReference>
<feature type="transmembrane region" description="Helical" evidence="8">
    <location>
        <begin position="196"/>
        <end position="214"/>
    </location>
</feature>
<feature type="transmembrane region" description="Helical" evidence="8">
    <location>
        <begin position="226"/>
        <end position="253"/>
    </location>
</feature>
<evidence type="ECO:0000256" key="6">
    <source>
        <dbReference type="ARBA" id="ARBA00022989"/>
    </source>
</evidence>
<evidence type="ECO:0000313" key="9">
    <source>
        <dbReference type="EMBL" id="VAW39068.1"/>
    </source>
</evidence>
<feature type="transmembrane region" description="Helical" evidence="8">
    <location>
        <begin position="7"/>
        <end position="29"/>
    </location>
</feature>
<evidence type="ECO:0000256" key="5">
    <source>
        <dbReference type="ARBA" id="ARBA00022847"/>
    </source>
</evidence>
<evidence type="ECO:0000256" key="1">
    <source>
        <dbReference type="ARBA" id="ARBA00004651"/>
    </source>
</evidence>
<evidence type="ECO:0000256" key="8">
    <source>
        <dbReference type="SAM" id="Phobius"/>
    </source>
</evidence>
<dbReference type="PRINTS" id="PR00173">
    <property type="entry name" value="EDTRNSPORT"/>
</dbReference>
<keyword evidence="4 8" id="KW-0812">Transmembrane</keyword>
<evidence type="ECO:0000256" key="3">
    <source>
        <dbReference type="ARBA" id="ARBA00022475"/>
    </source>
</evidence>
<dbReference type="EMBL" id="UOEW01000218">
    <property type="protein sequence ID" value="VAW39068.1"/>
    <property type="molecule type" value="Genomic_DNA"/>
</dbReference>
<gene>
    <name evidence="9" type="ORF">MNBD_GAMMA01-903</name>
</gene>
<evidence type="ECO:0000256" key="2">
    <source>
        <dbReference type="ARBA" id="ARBA00022448"/>
    </source>
</evidence>
<organism evidence="9">
    <name type="scientific">hydrothermal vent metagenome</name>
    <dbReference type="NCBI Taxonomy" id="652676"/>
    <lineage>
        <taxon>unclassified sequences</taxon>
        <taxon>metagenomes</taxon>
        <taxon>ecological metagenomes</taxon>
    </lineage>
</organism>
<feature type="transmembrane region" description="Helical" evidence="8">
    <location>
        <begin position="265"/>
        <end position="283"/>
    </location>
</feature>
<keyword evidence="2" id="KW-0813">Transport</keyword>
<evidence type="ECO:0000256" key="7">
    <source>
        <dbReference type="ARBA" id="ARBA00023136"/>
    </source>
</evidence>
<dbReference type="Pfam" id="PF00375">
    <property type="entry name" value="SDF"/>
    <property type="match status" value="1"/>
</dbReference>
<dbReference type="Gene3D" id="1.10.3860.10">
    <property type="entry name" value="Sodium:dicarboxylate symporter"/>
    <property type="match status" value="1"/>
</dbReference>
<keyword evidence="5" id="KW-0769">Symport</keyword>
<comment type="subcellular location">
    <subcellularLocation>
        <location evidence="1">Cell membrane</location>
        <topology evidence="1">Multi-pass membrane protein</topology>
    </subcellularLocation>
</comment>
<feature type="transmembrane region" description="Helical" evidence="8">
    <location>
        <begin position="41"/>
        <end position="71"/>
    </location>
</feature>
<dbReference type="GO" id="GO:0015293">
    <property type="term" value="F:symporter activity"/>
    <property type="evidence" value="ECO:0007669"/>
    <property type="project" value="UniProtKB-KW"/>
</dbReference>
<reference evidence="9" key="1">
    <citation type="submission" date="2018-06" db="EMBL/GenBank/DDBJ databases">
        <authorList>
            <person name="Zhirakovskaya E."/>
        </authorList>
    </citation>
    <scope>NUCLEOTIDE SEQUENCE</scope>
</reference>
<dbReference type="SUPFAM" id="SSF118215">
    <property type="entry name" value="Proton glutamate symport protein"/>
    <property type="match status" value="1"/>
</dbReference>
<dbReference type="InterPro" id="IPR001991">
    <property type="entry name" value="Na-dicarboxylate_symporter"/>
</dbReference>
<feature type="transmembrane region" description="Helical" evidence="8">
    <location>
        <begin position="155"/>
        <end position="175"/>
    </location>
</feature>
<feature type="transmembrane region" description="Helical" evidence="8">
    <location>
        <begin position="331"/>
        <end position="352"/>
    </location>
</feature>
<keyword evidence="7 8" id="KW-0472">Membrane</keyword>
<proteinExistence type="predicted"/>
<dbReference type="PANTHER" id="PTHR42865:SF7">
    <property type="entry name" value="PROTON_GLUTAMATE-ASPARTATE SYMPORTER"/>
    <property type="match status" value="1"/>
</dbReference>
<dbReference type="PANTHER" id="PTHR42865">
    <property type="entry name" value="PROTON/GLUTAMATE-ASPARTATE SYMPORTER"/>
    <property type="match status" value="1"/>
</dbReference>
<name>A0A3B0V696_9ZZZZ</name>
<feature type="transmembrane region" description="Helical" evidence="8">
    <location>
        <begin position="303"/>
        <end position="324"/>
    </location>
</feature>
<keyword evidence="6 8" id="KW-1133">Transmembrane helix</keyword>
<feature type="transmembrane region" description="Helical" evidence="8">
    <location>
        <begin position="358"/>
        <end position="381"/>
    </location>
</feature>
<dbReference type="GO" id="GO:0006835">
    <property type="term" value="P:dicarboxylic acid transport"/>
    <property type="evidence" value="ECO:0007669"/>
    <property type="project" value="TreeGrafter"/>
</dbReference>
<evidence type="ECO:0000256" key="4">
    <source>
        <dbReference type="ARBA" id="ARBA00022692"/>
    </source>
</evidence>
<accession>A0A3B0V696</accession>
<sequence>MSLTKKIVIYMIIGAIVGIGLNLIVSLNVAGLTANTIISDYIIGGVFYVVGTIFISALQMMVVPLVFVSLFCGTAALREPSQLGRLGGKTLGLYLITTAIALTIAISFAYLINPGIGFNLPPNVEYVPNQAPPFVEILVNLVPQNPLQAMATGNMLQIIIFSILLGLSATMAGNAGTRVISFFQDMNEVIMRLVKIIMKLAPYAVFALIAKVFAEIGVDAISKLSWYFFTVIFALVVHALVVYPSILTVLARLNPVRFLAKMKTLITFAFGTASSNATIPVTLRTVTERLGVDKSIGSFTVPFGATINMDGTAIMQGVATVFIAQAYGIDLTLAQLGTVILMATMASIGTAGVPGVGLIMLATVLSQVGLPVEGIGIILGVDRLLDMTRTAVNVTGDCAVTCIVAKSEGKLNEDIFNDPDAGLIEET</sequence>